<dbReference type="Proteomes" id="UP000287197">
    <property type="component" value="Unassembled WGS sequence"/>
</dbReference>
<name>A0AAX1Z547_CAMJU</name>
<evidence type="ECO:0000313" key="2">
    <source>
        <dbReference type="Proteomes" id="UP000287197"/>
    </source>
</evidence>
<organism evidence="1 2">
    <name type="scientific">Campylobacter jejuni</name>
    <dbReference type="NCBI Taxonomy" id="197"/>
    <lineage>
        <taxon>Bacteria</taxon>
        <taxon>Pseudomonadati</taxon>
        <taxon>Campylobacterota</taxon>
        <taxon>Epsilonproteobacteria</taxon>
        <taxon>Campylobacterales</taxon>
        <taxon>Campylobacteraceae</taxon>
        <taxon>Campylobacter</taxon>
    </lineage>
</organism>
<dbReference type="EMBL" id="PQZD01000003">
    <property type="protein sequence ID" value="RTI48635.1"/>
    <property type="molecule type" value="Genomic_DNA"/>
</dbReference>
<proteinExistence type="predicted"/>
<reference evidence="1" key="1">
    <citation type="submission" date="2018-01" db="EMBL/GenBank/DDBJ databases">
        <authorList>
            <person name="Kovanen S."/>
            <person name="Nieminen T."/>
            <person name="Pohja-Mykra M."/>
            <person name="Raunio-Saarnisto M."/>
            <person name="Sauvala M."/>
            <person name="Fredriksson-Ahomaa M."/>
            <person name="Hanninen M.-L."/>
            <person name="Kivisto R."/>
        </authorList>
    </citation>
    <scope>NUCLEOTIDE SEQUENCE</scope>
    <source>
        <strain evidence="1">SO-26</strain>
    </source>
</reference>
<sequence length="308" mass="35608">MGVNMSQYIHLNSLASVVMPGTEVRVERVTFSENRQPGEIFVPGLGFLNNVLKVYKDGILSDVLAWNEVQGWENDDSWSVKWADIATVRLDPDNYPIITSSAVDEKELLFSVEELAKGRLVFKDEIQDNHNLAKIMTDVRYASNLVCEPHDIWCKEIYMGKLVVEDDEGHYRVEIQDEVRDLLNENDIEISINTSKLKIDYHDLVGDFLSIHKGGELTDYVYLSSGGKAYSPYMVRPIDLLQHPFRLDEFLRIGKLVSNTKSFYNETEVFSLMNARSDEYYTPEKYILSGDRKRNDLLRRSTTEFLRW</sequence>
<protein>
    <submittedName>
        <fullName evidence="1">Uncharacterized protein</fullName>
    </submittedName>
</protein>
<gene>
    <name evidence="1" type="ORF">C3I27_04225</name>
</gene>
<evidence type="ECO:0000313" key="1">
    <source>
        <dbReference type="EMBL" id="RTI48635.1"/>
    </source>
</evidence>
<accession>A0AAX1Z547</accession>
<dbReference type="AlphaFoldDB" id="A0AAX1Z547"/>
<comment type="caution">
    <text evidence="1">The sequence shown here is derived from an EMBL/GenBank/DDBJ whole genome shotgun (WGS) entry which is preliminary data.</text>
</comment>
<reference evidence="1" key="2">
    <citation type="journal article" date="2019" name="Appl. Environ. Microbiol.">
        <title>Population genetics and characterization of Campylobacter jejuni isolates in western jackdaws and game birds in Finland.</title>
        <authorList>
            <person name="Kovanen S."/>
            <person name="Rossi M."/>
            <person name="Pohja-Mykra M."/>
            <person name="Nieminen T."/>
            <person name="Raunio-Saarnisto M."/>
            <person name="Sauvala M."/>
            <person name="Fredriksson-Ahomaa M."/>
            <person name="Hanninen M.L."/>
            <person name="Kivisto R."/>
        </authorList>
    </citation>
    <scope>NUCLEOTIDE SEQUENCE</scope>
    <source>
        <strain evidence="1">SO-26</strain>
    </source>
</reference>